<organism evidence="1">
    <name type="scientific">Brassica napus</name>
    <name type="common">Rape</name>
    <dbReference type="NCBI Taxonomy" id="3708"/>
    <lineage>
        <taxon>Eukaryota</taxon>
        <taxon>Viridiplantae</taxon>
        <taxon>Streptophyta</taxon>
        <taxon>Embryophyta</taxon>
        <taxon>Tracheophyta</taxon>
        <taxon>Spermatophyta</taxon>
        <taxon>Magnoliopsida</taxon>
        <taxon>eudicotyledons</taxon>
        <taxon>Gunneridae</taxon>
        <taxon>Pentapetalae</taxon>
        <taxon>rosids</taxon>
        <taxon>malvids</taxon>
        <taxon>Brassicales</taxon>
        <taxon>Brassicaceae</taxon>
        <taxon>Brassiceae</taxon>
        <taxon>Brassica</taxon>
    </lineage>
</organism>
<name>A0A816MTU4_BRANA</name>
<sequence>MMSHIISALPFDILSEMLKLKAKTVVLVCVFRVRAITPTNTLSFYFFSDEDKAPPPPNVLFF</sequence>
<dbReference type="Proteomes" id="UP001295469">
    <property type="component" value="Chromosome C07"/>
</dbReference>
<proteinExistence type="predicted"/>
<dbReference type="EMBL" id="HG994371">
    <property type="protein sequence ID" value="CAF2016571.1"/>
    <property type="molecule type" value="Genomic_DNA"/>
</dbReference>
<protein>
    <submittedName>
        <fullName evidence="1">(rape) hypothetical protein</fullName>
    </submittedName>
</protein>
<reference evidence="1" key="1">
    <citation type="submission" date="2021-01" db="EMBL/GenBank/DDBJ databases">
        <authorList>
            <consortium name="Genoscope - CEA"/>
            <person name="William W."/>
        </authorList>
    </citation>
    <scope>NUCLEOTIDE SEQUENCE</scope>
</reference>
<dbReference type="Gramene" id="CDX80393">
    <property type="protein sequence ID" value="CDX80393"/>
    <property type="gene ID" value="GSBRNA2T00133459001"/>
</dbReference>
<gene>
    <name evidence="1" type="ORF">DARMORV10_C07P43790.1</name>
</gene>
<evidence type="ECO:0000313" key="1">
    <source>
        <dbReference type="EMBL" id="CAF2016571.1"/>
    </source>
</evidence>
<dbReference type="AlphaFoldDB" id="A0A816MTU4"/>
<accession>A0A816MTU4</accession>